<keyword evidence="2" id="KW-0472">Membrane</keyword>
<name>A0A1J4JFV7_9EUKA</name>
<comment type="caution">
    <text evidence="3">The sequence shown here is derived from an EMBL/GenBank/DDBJ whole genome shotgun (WGS) entry which is preliminary data.</text>
</comment>
<dbReference type="EMBL" id="MLAK01001132">
    <property type="protein sequence ID" value="OHS97175.1"/>
    <property type="molecule type" value="Genomic_DNA"/>
</dbReference>
<evidence type="ECO:0000313" key="3">
    <source>
        <dbReference type="EMBL" id="OHS97175.1"/>
    </source>
</evidence>
<feature type="compositionally biased region" description="Polar residues" evidence="1">
    <location>
        <begin position="19"/>
        <end position="40"/>
    </location>
</feature>
<organism evidence="3 4">
    <name type="scientific">Tritrichomonas foetus</name>
    <dbReference type="NCBI Taxonomy" id="1144522"/>
    <lineage>
        <taxon>Eukaryota</taxon>
        <taxon>Metamonada</taxon>
        <taxon>Parabasalia</taxon>
        <taxon>Tritrichomonadida</taxon>
        <taxon>Tritrichomonadidae</taxon>
        <taxon>Tritrichomonas</taxon>
    </lineage>
</organism>
<evidence type="ECO:0000313" key="4">
    <source>
        <dbReference type="Proteomes" id="UP000179807"/>
    </source>
</evidence>
<evidence type="ECO:0000256" key="2">
    <source>
        <dbReference type="SAM" id="Phobius"/>
    </source>
</evidence>
<dbReference type="AlphaFoldDB" id="A0A1J4JFV7"/>
<gene>
    <name evidence="3" type="ORF">TRFO_36664</name>
</gene>
<evidence type="ECO:0000256" key="1">
    <source>
        <dbReference type="SAM" id="MobiDB-lite"/>
    </source>
</evidence>
<keyword evidence="4" id="KW-1185">Reference proteome</keyword>
<feature type="transmembrane region" description="Helical" evidence="2">
    <location>
        <begin position="64"/>
        <end position="81"/>
    </location>
</feature>
<feature type="transmembrane region" description="Helical" evidence="2">
    <location>
        <begin position="198"/>
        <end position="218"/>
    </location>
</feature>
<feature type="compositionally biased region" description="Low complexity" evidence="1">
    <location>
        <begin position="7"/>
        <end position="18"/>
    </location>
</feature>
<dbReference type="GeneID" id="94845667"/>
<dbReference type="Proteomes" id="UP000179807">
    <property type="component" value="Unassembled WGS sequence"/>
</dbReference>
<keyword evidence="2" id="KW-1133">Transmembrane helix</keyword>
<keyword evidence="2" id="KW-0812">Transmembrane</keyword>
<sequence length="224" mass="25394">MSRHSSSHSSVSTSRESTPTPQLSRSPTPNRKYSSQSTSSHLPTFLDYFPSSLSKLTKFAKNEILYYGFLVATFTLIVISSNCAPSFCIEEKLCLTNCQKCPQNARCDYFSFKCNPNFTRIGNNCISFDEYKTVTPETRILAARITKCIQENQTTTLDSLSQQIDESPLSIRAAILYTDYRIKGQEIVRVFNLPFSKFNFLASLSIVLSLCSITLFVIRNYSHY</sequence>
<dbReference type="VEuPathDB" id="TrichDB:TRFO_36664"/>
<protein>
    <submittedName>
        <fullName evidence="3">Uncharacterized protein</fullName>
    </submittedName>
</protein>
<proteinExistence type="predicted"/>
<feature type="region of interest" description="Disordered" evidence="1">
    <location>
        <begin position="1"/>
        <end position="40"/>
    </location>
</feature>
<accession>A0A1J4JFV7</accession>
<reference evidence="3" key="1">
    <citation type="submission" date="2016-10" db="EMBL/GenBank/DDBJ databases">
        <authorList>
            <person name="Benchimol M."/>
            <person name="Almeida L.G."/>
            <person name="Vasconcelos A.T."/>
            <person name="Perreira-Neves A."/>
            <person name="Rosa I.A."/>
            <person name="Tasca T."/>
            <person name="Bogo M.R."/>
            <person name="de Souza W."/>
        </authorList>
    </citation>
    <scope>NUCLEOTIDE SEQUENCE [LARGE SCALE GENOMIC DNA]</scope>
    <source>
        <strain evidence="3">K</strain>
    </source>
</reference>
<dbReference type="RefSeq" id="XP_068350312.1">
    <property type="nucleotide sequence ID" value="XM_068510963.1"/>
</dbReference>